<reference evidence="2" key="1">
    <citation type="submission" date="2021-06" db="EMBL/GenBank/DDBJ databases">
        <title>Halomicroarcula sp. F24A a new haloarchaeum isolated from saline soil.</title>
        <authorList>
            <person name="Duran-Viseras A."/>
            <person name="Sanchez-Porro C."/>
            <person name="Ventosa A."/>
        </authorList>
    </citation>
    <scope>NUCLEOTIDE SEQUENCE</scope>
    <source>
        <strain evidence="2">F24A</strain>
    </source>
</reference>
<proteinExistence type="predicted"/>
<feature type="domain" description="PD(D/E)XK endonuclease" evidence="1">
    <location>
        <begin position="1"/>
        <end position="131"/>
    </location>
</feature>
<dbReference type="Gene3D" id="3.40.1350.10">
    <property type="match status" value="1"/>
</dbReference>
<keyword evidence="3" id="KW-1185">Reference proteome</keyword>
<dbReference type="GO" id="GO:0003676">
    <property type="term" value="F:nucleic acid binding"/>
    <property type="evidence" value="ECO:0007669"/>
    <property type="project" value="InterPro"/>
</dbReference>
<dbReference type="RefSeq" id="WP_220588389.1">
    <property type="nucleotide sequence ID" value="NZ_RKLQ01000002.1"/>
</dbReference>
<dbReference type="AlphaFoldDB" id="A0A8J7YLT9"/>
<evidence type="ECO:0000313" key="3">
    <source>
        <dbReference type="Proteomes" id="UP000783863"/>
    </source>
</evidence>
<comment type="caution">
    <text evidence="2">The sequence shown here is derived from an EMBL/GenBank/DDBJ whole genome shotgun (WGS) entry which is preliminary data.</text>
</comment>
<accession>A0A8J7YLT9</accession>
<dbReference type="EMBL" id="RKLQ01000002">
    <property type="protein sequence ID" value="MBX0304161.1"/>
    <property type="molecule type" value="Genomic_DNA"/>
</dbReference>
<dbReference type="InterPro" id="IPR011856">
    <property type="entry name" value="tRNA_endonuc-like_dom_sf"/>
</dbReference>
<gene>
    <name evidence="2" type="ORF">EGD98_10835</name>
</gene>
<organism evidence="2 3">
    <name type="scientific">Haloarcula salinisoli</name>
    <dbReference type="NCBI Taxonomy" id="2487746"/>
    <lineage>
        <taxon>Archaea</taxon>
        <taxon>Methanobacteriati</taxon>
        <taxon>Methanobacteriota</taxon>
        <taxon>Stenosarchaea group</taxon>
        <taxon>Halobacteria</taxon>
        <taxon>Halobacteriales</taxon>
        <taxon>Haloarculaceae</taxon>
        <taxon>Haloarcula</taxon>
    </lineage>
</organism>
<dbReference type="Proteomes" id="UP000783863">
    <property type="component" value="Unassembled WGS sequence"/>
</dbReference>
<dbReference type="InterPro" id="IPR021671">
    <property type="entry name" value="PD(D/E)XK_Endonuc"/>
</dbReference>
<dbReference type="Pfam" id="PF11645">
    <property type="entry name" value="PDDEXK_5"/>
    <property type="match status" value="1"/>
</dbReference>
<evidence type="ECO:0000259" key="1">
    <source>
        <dbReference type="Pfam" id="PF11645"/>
    </source>
</evidence>
<name>A0A8J7YLT9_9EURY</name>
<protein>
    <recommendedName>
        <fullName evidence="1">PD(D/E)XK endonuclease domain-containing protein</fullName>
    </recommendedName>
</protein>
<sequence>MKSHERGDATEARVIAELKERGIPVAIPFSDNQRYDIVVETPAAELLRIQIKTGRLHDGKIDFHGKSQHTNSAGNTYQTYDGDVDYFLVYTPTLDSLHAIGEHEFETRIRLRVDEPEQADSSINWADEYEFDDRWPLQPTRQS</sequence>
<evidence type="ECO:0000313" key="2">
    <source>
        <dbReference type="EMBL" id="MBX0304161.1"/>
    </source>
</evidence>